<keyword evidence="1 2" id="KW-0418">Kinase</keyword>
<keyword evidence="1" id="KW-0119">Carbohydrate metabolism</keyword>
<comment type="pathway">
    <text evidence="1">Amino-sugar metabolism; 1,6-anhydro-N-acetylmuramate degradation.</text>
</comment>
<dbReference type="EMBL" id="BNJJ01000011">
    <property type="protein sequence ID" value="GHO86157.1"/>
    <property type="molecule type" value="Genomic_DNA"/>
</dbReference>
<dbReference type="CDD" id="cd24050">
    <property type="entry name" value="ASKHA_NBD_ANMK"/>
    <property type="match status" value="1"/>
</dbReference>
<comment type="pathway">
    <text evidence="1">Cell wall biogenesis; peptidoglycan recycling.</text>
</comment>
<dbReference type="SUPFAM" id="SSF53067">
    <property type="entry name" value="Actin-like ATPase domain"/>
    <property type="match status" value="1"/>
</dbReference>
<keyword evidence="1" id="KW-0808">Transferase</keyword>
<comment type="similarity">
    <text evidence="1">Belongs to the anhydro-N-acetylmuramic acid kinase family.</text>
</comment>
<name>A0ABQ3VIX5_9CHLR</name>
<dbReference type="PANTHER" id="PTHR30605:SF0">
    <property type="entry name" value="ANHYDRO-N-ACETYLMURAMIC ACID KINASE"/>
    <property type="match status" value="1"/>
</dbReference>
<protein>
    <recommendedName>
        <fullName evidence="1">Anhydro-N-acetylmuramic acid kinase</fullName>
        <ecNumber evidence="1">2.7.1.170</ecNumber>
    </recommendedName>
    <alternativeName>
        <fullName evidence="1">AnhMurNAc kinase</fullName>
    </alternativeName>
</protein>
<comment type="caution">
    <text evidence="2">The sequence shown here is derived from an EMBL/GenBank/DDBJ whole genome shotgun (WGS) entry which is preliminary data.</text>
</comment>
<keyword evidence="3" id="KW-1185">Reference proteome</keyword>
<dbReference type="Proteomes" id="UP000635565">
    <property type="component" value="Unassembled WGS sequence"/>
</dbReference>
<keyword evidence="1" id="KW-0067">ATP-binding</keyword>
<dbReference type="Pfam" id="PF03702">
    <property type="entry name" value="AnmK"/>
    <property type="match status" value="1"/>
</dbReference>
<evidence type="ECO:0000313" key="3">
    <source>
        <dbReference type="Proteomes" id="UP000635565"/>
    </source>
</evidence>
<comment type="catalytic activity">
    <reaction evidence="1">
        <text>1,6-anhydro-N-acetyl-beta-muramate + ATP + H2O = N-acetyl-D-muramate 6-phosphate + ADP + H(+)</text>
        <dbReference type="Rhea" id="RHEA:24952"/>
        <dbReference type="ChEBI" id="CHEBI:15377"/>
        <dbReference type="ChEBI" id="CHEBI:15378"/>
        <dbReference type="ChEBI" id="CHEBI:30616"/>
        <dbReference type="ChEBI" id="CHEBI:58690"/>
        <dbReference type="ChEBI" id="CHEBI:58722"/>
        <dbReference type="ChEBI" id="CHEBI:456216"/>
        <dbReference type="EC" id="2.7.1.170"/>
    </reaction>
</comment>
<dbReference type="HAMAP" id="MF_01270">
    <property type="entry name" value="AnhMurNAc_kinase"/>
    <property type="match status" value="1"/>
</dbReference>
<dbReference type="EC" id="2.7.1.170" evidence="1"/>
<dbReference type="InterPro" id="IPR005338">
    <property type="entry name" value="Anhydro_N_Ac-Mur_kinase"/>
</dbReference>
<dbReference type="Gene3D" id="3.30.420.40">
    <property type="match status" value="2"/>
</dbReference>
<proteinExistence type="inferred from homology"/>
<gene>
    <name evidence="1 2" type="primary">anmK</name>
    <name evidence="2" type="ORF">KSZ_41630</name>
</gene>
<reference evidence="2 3" key="1">
    <citation type="journal article" date="2021" name="Int. J. Syst. Evol. Microbiol.">
        <title>Reticulibacter mediterranei gen. nov., sp. nov., within the new family Reticulibacteraceae fam. nov., and Ktedonospora formicarum gen. nov., sp. nov., Ktedonobacter robiniae sp. nov., Dictyobacter formicarum sp. nov. and Dictyobacter arantiisoli sp. nov., belonging to the class Ktedonobacteria.</title>
        <authorList>
            <person name="Yabe S."/>
            <person name="Zheng Y."/>
            <person name="Wang C.M."/>
            <person name="Sakai Y."/>
            <person name="Abe K."/>
            <person name="Yokota A."/>
            <person name="Donadio S."/>
            <person name="Cavaletti L."/>
            <person name="Monciardini P."/>
        </authorList>
    </citation>
    <scope>NUCLEOTIDE SEQUENCE [LARGE SCALE GENOMIC DNA]</scope>
    <source>
        <strain evidence="2 3">SOSP1-9</strain>
    </source>
</reference>
<comment type="function">
    <text evidence="1">Catalyzes the specific phosphorylation of 1,6-anhydro-N-acetylmuramic acid (anhMurNAc) with the simultaneous cleavage of the 1,6-anhydro ring, generating MurNAc-6-P. Is required for the utilization of anhMurNAc either imported from the medium or derived from its own cell wall murein, and thus plays a role in cell wall recycling.</text>
</comment>
<organism evidence="2 3">
    <name type="scientific">Dictyobacter formicarum</name>
    <dbReference type="NCBI Taxonomy" id="2778368"/>
    <lineage>
        <taxon>Bacteria</taxon>
        <taxon>Bacillati</taxon>
        <taxon>Chloroflexota</taxon>
        <taxon>Ktedonobacteria</taxon>
        <taxon>Ktedonobacterales</taxon>
        <taxon>Dictyobacteraceae</taxon>
        <taxon>Dictyobacter</taxon>
    </lineage>
</organism>
<accession>A0ABQ3VIX5</accession>
<evidence type="ECO:0000256" key="1">
    <source>
        <dbReference type="HAMAP-Rule" id="MF_01270"/>
    </source>
</evidence>
<sequence>MYVLGMNSGTSVDGINLALCEFLPGPQAQTLSFRLLAQREYPHAAPLRQQVLNLCHTKHGALDELTELNFQLGDAFASACLTFLAEKGLQRQEVDLIASHGQTLYHLVEAGRTLSTLQMGEPAVIAQRTGITTVADFRVADMAAGGQGAPLVSFFDALLFADGVKTLALQNIGGIGNVTILPADQGITGASAFDTGPGNVWIDYGARYFSQGRETFDRDGQMARSGQVDQTLVAEVLAHPYFQQAPPKTTGRELFGDAFAHALIDQAANRQLTPADTMATLTAITAESIALAYRRFGPAHIDEVIVSGGGSYNPVLMAQIQRLLPTSQVKALESYGLTASVKEAVTFALLGHETVYGRAANLPQCTGARTATILGKIIPGSNYAAIVRRLANDNQTMLAQTGQPPQLTRLYFLPPSEKS</sequence>
<dbReference type="InterPro" id="IPR043129">
    <property type="entry name" value="ATPase_NBD"/>
</dbReference>
<dbReference type="RefSeq" id="WP_201363814.1">
    <property type="nucleotide sequence ID" value="NZ_BNJJ01000011.1"/>
</dbReference>
<keyword evidence="1" id="KW-0547">Nucleotide-binding</keyword>
<dbReference type="NCBIfam" id="NF007148">
    <property type="entry name" value="PRK09585.3-2"/>
    <property type="match status" value="1"/>
</dbReference>
<feature type="binding site" evidence="1">
    <location>
        <begin position="9"/>
        <end position="16"/>
    </location>
    <ligand>
        <name>ATP</name>
        <dbReference type="ChEBI" id="CHEBI:30616"/>
    </ligand>
</feature>
<dbReference type="GO" id="GO:0016301">
    <property type="term" value="F:kinase activity"/>
    <property type="evidence" value="ECO:0007669"/>
    <property type="project" value="UniProtKB-KW"/>
</dbReference>
<evidence type="ECO:0000313" key="2">
    <source>
        <dbReference type="EMBL" id="GHO86157.1"/>
    </source>
</evidence>
<dbReference type="PANTHER" id="PTHR30605">
    <property type="entry name" value="ANHYDRO-N-ACETYLMURAMIC ACID KINASE"/>
    <property type="match status" value="1"/>
</dbReference>